<dbReference type="Gene3D" id="1.20.58.60">
    <property type="match status" value="4"/>
</dbReference>
<evidence type="ECO:0000256" key="2">
    <source>
        <dbReference type="ARBA" id="ARBA00022553"/>
    </source>
</evidence>
<feature type="domain" description="Nesprin-1 spectrin repeats region" evidence="7">
    <location>
        <begin position="64"/>
        <end position="134"/>
    </location>
</feature>
<keyword evidence="3" id="KW-0677">Repeat</keyword>
<evidence type="ECO:0000256" key="1">
    <source>
        <dbReference type="ARBA" id="ARBA00004308"/>
    </source>
</evidence>
<feature type="region of interest" description="Disordered" evidence="6">
    <location>
        <begin position="3109"/>
        <end position="3145"/>
    </location>
</feature>
<feature type="compositionally biased region" description="Basic and acidic residues" evidence="6">
    <location>
        <begin position="3120"/>
        <end position="3129"/>
    </location>
</feature>
<dbReference type="SMART" id="SM00150">
    <property type="entry name" value="SPEC"/>
    <property type="match status" value="4"/>
</dbReference>
<name>A0ABQ9V4Y6_SAGOE</name>
<feature type="coiled-coil region" evidence="5">
    <location>
        <begin position="1227"/>
        <end position="1254"/>
    </location>
</feature>
<organism evidence="8 9">
    <name type="scientific">Saguinus oedipus</name>
    <name type="common">Cotton-top tamarin</name>
    <name type="synonym">Oedipomidas oedipus</name>
    <dbReference type="NCBI Taxonomy" id="9490"/>
    <lineage>
        <taxon>Eukaryota</taxon>
        <taxon>Metazoa</taxon>
        <taxon>Chordata</taxon>
        <taxon>Craniata</taxon>
        <taxon>Vertebrata</taxon>
        <taxon>Euteleostomi</taxon>
        <taxon>Mammalia</taxon>
        <taxon>Eutheria</taxon>
        <taxon>Euarchontoglires</taxon>
        <taxon>Primates</taxon>
        <taxon>Haplorrhini</taxon>
        <taxon>Platyrrhini</taxon>
        <taxon>Cebidae</taxon>
        <taxon>Callitrichinae</taxon>
        <taxon>Saguinus</taxon>
    </lineage>
</organism>
<gene>
    <name evidence="8" type="primary">SYNE2_2</name>
    <name evidence="8" type="ORF">P7K49_018182</name>
</gene>
<dbReference type="Pfam" id="PF25034">
    <property type="entry name" value="Spectrin_SYNE1"/>
    <property type="match status" value="1"/>
</dbReference>
<evidence type="ECO:0000256" key="6">
    <source>
        <dbReference type="SAM" id="MobiDB-lite"/>
    </source>
</evidence>
<dbReference type="InterPro" id="IPR018159">
    <property type="entry name" value="Spectrin/alpha-actinin"/>
</dbReference>
<dbReference type="SUPFAM" id="SSF46966">
    <property type="entry name" value="Spectrin repeat"/>
    <property type="match status" value="5"/>
</dbReference>
<feature type="coiled-coil region" evidence="5">
    <location>
        <begin position="1843"/>
        <end position="1870"/>
    </location>
</feature>
<protein>
    <submittedName>
        <fullName evidence="8">Nesprin-2</fullName>
    </submittedName>
</protein>
<comment type="subcellular location">
    <subcellularLocation>
        <location evidence="1">Endomembrane system</location>
    </subcellularLocation>
</comment>
<evidence type="ECO:0000313" key="8">
    <source>
        <dbReference type="EMBL" id="KAK2104326.1"/>
    </source>
</evidence>
<keyword evidence="4" id="KW-0472">Membrane</keyword>
<feature type="coiled-coil region" evidence="5">
    <location>
        <begin position="2606"/>
        <end position="2647"/>
    </location>
</feature>
<evidence type="ECO:0000259" key="7">
    <source>
        <dbReference type="Pfam" id="PF25034"/>
    </source>
</evidence>
<feature type="coiled-coil region" evidence="5">
    <location>
        <begin position="3392"/>
        <end position="3457"/>
    </location>
</feature>
<dbReference type="InterPro" id="IPR057057">
    <property type="entry name" value="Spectrin_SYNE1"/>
</dbReference>
<comment type="caution">
    <text evidence="8">The sequence shown here is derived from an EMBL/GenBank/DDBJ whole genome shotgun (WGS) entry which is preliminary data.</text>
</comment>
<dbReference type="PANTHER" id="PTHR14514:SF4">
    <property type="entry name" value="NESPRIN-2"/>
    <property type="match status" value="1"/>
</dbReference>
<evidence type="ECO:0000256" key="3">
    <source>
        <dbReference type="ARBA" id="ARBA00022737"/>
    </source>
</evidence>
<dbReference type="EMBL" id="JASSZA010000008">
    <property type="protein sequence ID" value="KAK2104326.1"/>
    <property type="molecule type" value="Genomic_DNA"/>
</dbReference>
<evidence type="ECO:0000256" key="4">
    <source>
        <dbReference type="ARBA" id="ARBA00023136"/>
    </source>
</evidence>
<dbReference type="PANTHER" id="PTHR14514">
    <property type="entry name" value="PKA ANCHORING PROTEIN"/>
    <property type="match status" value="1"/>
</dbReference>
<keyword evidence="2" id="KW-0597">Phosphoprotein</keyword>
<dbReference type="Proteomes" id="UP001266305">
    <property type="component" value="Unassembled WGS sequence"/>
</dbReference>
<proteinExistence type="predicted"/>
<sequence>MDEDLSTSQDYSQGTTLIQEKMTLFKSLMDRFEYHSNNLLTFENRDENHLPLVPPDKLEEMKRRKNIYNVKSTLQKVLAYWATYVENLCLLRACFEETKKEEIKEVPFETLAQWNLEHDTLNEAGNFLIEVSNDVEMNLPLIKKQDQPTFDNSGNIQLSKEEKATVEFSTDLSIELPENYNQNIKAGEEHEKENEESTGQLQVAKDVEKVIGQVEIWEAETKSVLDFLRDQDDVNTSMEESLKNLLHLIAKGSMYEELMARTEDMLHMDIQNVSSQESFQHVLTTGLQAKIQAAKEKVQINMVKLVAALKNSTDVSPELDVRLKMEESQKELESYMMRAQQLLGQRESPGGLISKYKGHWELPAMKSIQGKGVNPGYKSRSPQGGLGGALELSIAPYLQPICKNEALIISNTKSLAKYLKAVEELKNNVTEDIKMSLEEKSRDICTTWESLHHELSLYVQQLKIDIEKGKLSDNILKLEKQINKEKKLIRRGRTKGLIKEHEACFSEEGCLYQLNHHMEVLRELCEELPSQKSQQEVKRLLKDYEQKIERLLKCASEIYLTLQATAGGTSRNEGTITTSETRGGDSHSEVLFAKSDNQPSVEKVLNVDNAMDPVLDFSLASELKPPQEESIMEKDYSAPINSLLERYDTYRDNLEHHLQNSEFRVTSDFSSEEDRSSSCLQAKLTDLQVICALKCLILDARPECVRGNAHNGGPWVLKNETDACWKEFEIISLKLENLANDIKKPFIVKERDRLKEREQELQMTLNTRMQSLEIALQLMLPVEKASLLLCGSDLPLRKMAIQESGLINADGIYQHLRNIQDSIAKQIEICNRLEEPGNFVLKELHPCDLHAMQNIILKYKTQFEEMNRRVQRSEDTLRALEGFLESLKTAKLSAESVTDLSVSDTQVAQENTLTAKNTEGDIHLMKDKAKHLDKRLKMLGMSFKDAEQGEDTSCENLVDALSVKLSETLGYGVQEEFTEENTLLEACLFKNNELLKNIQDVQSQVSKIGLKDPTVPAVKHRVPPQDLDEYEEEKKHLQEMANSLPHCKDGREKAVSQQCQNTILLWENTKAFITECLEQCGRVLELLKQYQNFKGILTTLIQKEESVISLQASYMGKENLKKRIAESISADIEIVKEEFNEHLEVVDKINQICKNLQFHLNKMKTFEEPPFEKEANIIVDRWLDINEKTEDYYESLGRALALWDKLFNLKNVIDEWMEKALQKMELHQLTEEDRERLKEELQIHEQKASEFSRRVAEIQFLLQSSEIPLELQVMESSILSKMEHVQKCLTGESSNYALSGSTAELREDLDQAKTQIGMTESLLKALSPSDSLEIFTKLEEIQQQILQQKHSMILLENQIGCLTPELSELKKQYESVSDLFNTKKSVLQDHFSKLLNGRNSKIQQVDSVLKHVKKHLPKAHVKELSSWLVGQEFELEKMESICQARAKELEDYLEHLLRLQDDHRNLSKWLTNQEEKWKGMEESEEKTELFCHALARKREQFESVAQLNNSLKEYGFTEEEEIIMEATCLMDRYQTLLRQLSEIEEEDKLPPTEDQSFNDLAHDVIHWIKEIKESLMVLNSSEGKMPLEERIQKIKEIILLKPEGDARIETIMKQAESSEAPLVQKTLTDISNQWDNTLHLASSYLSHQEKLLLEGEKYLQSKEDLRLMLTELKKKQEAGFALQHGLQEKKAQLKIYKKFLKKAHDLTSLLKELKSQGNYLLECTKNPSFSEEPWLEIKHLHESLLQQLQDSVQNLEGHVREHDSYQVCVTELNTTLDNFSKEFISFSDKPVDQIALEETLQKLQELENRLRLQDGTLKKIVALAKSVKQNTSSVGQKIIKDDIKSLKYKQKDLENRLESAKQEIEYCLNSILKSKCSSEKKEKFTLPGREKQATSDVRESTQESAAMEKLEEDWEINKGSWRNQSPQIIFISLDTDNREKRNTSSRAGITLCPTVASLQSKDKMEHRVVSKGRLLIKESIIPGSYQDLKSTIDFASDSAVETVMSKQLSLSVQESMKNTEDEQKVNELQNQPLELDIMLRNEQLEEIKELYTQLEAKKAALEPLEQTECLNETETGALGLHNAGYLAQHLGNLLQALITLKKNKESQYCLLRDFQEHLAAVESSMKASLTDKESLKVGPLDSVTYLDKIKKFIASVEKGKDSLGNLKIKWENLSNHVTDMDKKLLESQIKQLEHGWEQVEQQIQKKYSQQVVEYGEFTSLVNKIRDTEISLQQQQQHLQLRLKSPEEQAGNQSVIALTTDLQAAKHGFSILKGQAEFQMKRIWGEKEKKILEDEINNLKKQWETLEPLNLEAENQIKKCDIRNKMKETILWAKNLLDELIPSISLLPDDILSQIRKCKVTHDGILGRQQAVESLAEEVKDKVPSLTASEGSDLNSTLEDLRNQYQMLVLKSTQRSQQLEFKLEERSNFFAIIRKFQLMVQEIETLITPKVETIATEAELKHHHVTLKASQKELQEIDNVISTYLQELTNIYEELNVFERLFLDDQLKNLKNKTNRTQRFIQNKCNEVEHKRNFCREFHEKALALQEEVESIQHNELLLNQEVSTGVKAEICDLKDRLTAIKCSILQVLKLKKVFDFIGLNWDFSQLDQLQTQVFEKERKLEEKIKQLDTFEEEYGKYQALLSEMRATDLQVKKMTEVVLKAPDSSPESRLLNAQILSQRIEKAKCLCEEIIKKLNDNKAFDDSFKEKEILQIKLNAEENDKLYSVLQNMVLDLPPKEMDEKNFQDKLETSFHVLNQIKSQLQQPLLINLEIKHIQNEKDNCKAFQEQVWAEVCNIRAVTAIEKQREENSSEASDVETKLRDFEDLQMQLTTSVDLRIHENANSYKTQRHITNVPQKLKNDRNSKSLTNVLNDAYENLTRYKEAVIRAVESITSLEAVVVHYRMDIGNPEESLEVPLQKQEELASTIADIQDLTEKLGMISSPETKLQLQCTLQELVSKNSAMKEAVRVQETEAERHSSWDPLPAFMVCPPPFSRHQRKLKLKCPQGKKLDKKGIMQYLRKIEIIVQDLKRALVSNLISTKEELMKLRQILRLLRRRCTENDGRCLLKIVSALWEKWLSLLEAAKEWEMWCEELKQEWKFVSEEEFPEEENQRRKTPLTLKESENVESRRGRTASTLGGRGQTERDGHQEIEREAIILDNLQEELPEISKAKEAATTKELSDLLDCLCQYGENVEKQQLLLTLLLQRIRSIQNVPEGSGAVETVPAFQEITSMQERCNQSAQEKKASELSVAKSPPMTPFTPLSHFSFELKDYMEKKRGQRCQLLQKAQQNKGLVQTEIQERHSFTKEIIALKNLLQQTTTSFQNMAFQDHAEKAEQLEKLSSAGLSNYMKVDTSAPSELQSILKKGKLTFENIMEKLRIKYSEMYTIVPAEIESQVEECRKALEDIDEKIEEISNEVLKSSPSYAMRRKIEEINNGLHNVEKMLQQKSKNIEKAQEIQKKMWDELDLWHSKLNELDSEVQDIVEQDPGQAQEWMDNLMIPFQQYQQVSQRAESRTSQLNKATVKMEEYSDLLKSTEAWIENTSRLLANPADYDSSKTLSHHASTLQQFCMELPEEYISNLSIFIRWLSYFDILNLKIITCIKAAYYE</sequence>
<accession>A0ABQ9V4Y6</accession>
<keyword evidence="5" id="KW-0175">Coiled coil</keyword>
<evidence type="ECO:0000256" key="5">
    <source>
        <dbReference type="SAM" id="Coils"/>
    </source>
</evidence>
<keyword evidence="9" id="KW-1185">Reference proteome</keyword>
<evidence type="ECO:0000313" key="9">
    <source>
        <dbReference type="Proteomes" id="UP001266305"/>
    </source>
</evidence>
<reference evidence="8 9" key="1">
    <citation type="submission" date="2023-05" db="EMBL/GenBank/DDBJ databases">
        <title>B98-5 Cell Line De Novo Hybrid Assembly: An Optical Mapping Approach.</title>
        <authorList>
            <person name="Kananen K."/>
            <person name="Auerbach J.A."/>
            <person name="Kautto E."/>
            <person name="Blachly J.S."/>
        </authorList>
    </citation>
    <scope>NUCLEOTIDE SEQUENCE [LARGE SCALE GENOMIC DNA]</scope>
    <source>
        <strain evidence="8">B95-8</strain>
        <tissue evidence="8">Cell line</tissue>
    </source>
</reference>